<gene>
    <name evidence="1" type="ORF">BpHYR1_029558</name>
</gene>
<sequence>MKITYIPQLPYSLVRYCSLRIRNTTLTQAINTISPIDFNSLQNEFYQKNMFLFFSYELLRKSARR</sequence>
<dbReference type="AlphaFoldDB" id="A0A3M7P584"/>
<name>A0A3M7P584_BRAPC</name>
<protein>
    <submittedName>
        <fullName evidence="1">Uncharacterized protein</fullName>
    </submittedName>
</protein>
<evidence type="ECO:0000313" key="2">
    <source>
        <dbReference type="Proteomes" id="UP000276133"/>
    </source>
</evidence>
<evidence type="ECO:0000313" key="1">
    <source>
        <dbReference type="EMBL" id="RMZ94089.1"/>
    </source>
</evidence>
<dbReference type="EMBL" id="REGN01013309">
    <property type="protein sequence ID" value="RMZ94089.1"/>
    <property type="molecule type" value="Genomic_DNA"/>
</dbReference>
<proteinExistence type="predicted"/>
<accession>A0A3M7P584</accession>
<dbReference type="Proteomes" id="UP000276133">
    <property type="component" value="Unassembled WGS sequence"/>
</dbReference>
<comment type="caution">
    <text evidence="1">The sequence shown here is derived from an EMBL/GenBank/DDBJ whole genome shotgun (WGS) entry which is preliminary data.</text>
</comment>
<reference evidence="1 2" key="1">
    <citation type="journal article" date="2018" name="Sci. Rep.">
        <title>Genomic signatures of local adaptation to the degree of environmental predictability in rotifers.</title>
        <authorList>
            <person name="Franch-Gras L."/>
            <person name="Hahn C."/>
            <person name="Garcia-Roger E.M."/>
            <person name="Carmona M.J."/>
            <person name="Serra M."/>
            <person name="Gomez A."/>
        </authorList>
    </citation>
    <scope>NUCLEOTIDE SEQUENCE [LARGE SCALE GENOMIC DNA]</scope>
    <source>
        <strain evidence="1">HYR1</strain>
    </source>
</reference>
<keyword evidence="2" id="KW-1185">Reference proteome</keyword>
<organism evidence="1 2">
    <name type="scientific">Brachionus plicatilis</name>
    <name type="common">Marine rotifer</name>
    <name type="synonym">Brachionus muelleri</name>
    <dbReference type="NCBI Taxonomy" id="10195"/>
    <lineage>
        <taxon>Eukaryota</taxon>
        <taxon>Metazoa</taxon>
        <taxon>Spiralia</taxon>
        <taxon>Gnathifera</taxon>
        <taxon>Rotifera</taxon>
        <taxon>Eurotatoria</taxon>
        <taxon>Monogononta</taxon>
        <taxon>Pseudotrocha</taxon>
        <taxon>Ploima</taxon>
        <taxon>Brachionidae</taxon>
        <taxon>Brachionus</taxon>
    </lineage>
</organism>